<feature type="transmembrane region" description="Helical" evidence="1">
    <location>
        <begin position="7"/>
        <end position="24"/>
    </location>
</feature>
<dbReference type="EMBL" id="BTPD01000016">
    <property type="protein sequence ID" value="GMQ31263.1"/>
    <property type="molecule type" value="Genomic_DNA"/>
</dbReference>
<feature type="transmembrane region" description="Helical" evidence="1">
    <location>
        <begin position="70"/>
        <end position="95"/>
    </location>
</feature>
<keyword evidence="1" id="KW-0472">Membrane</keyword>
<organism evidence="2 3">
    <name type="scientific">Algoriphagus confluentis</name>
    <dbReference type="NCBI Taxonomy" id="1697556"/>
    <lineage>
        <taxon>Bacteria</taxon>
        <taxon>Pseudomonadati</taxon>
        <taxon>Bacteroidota</taxon>
        <taxon>Cytophagia</taxon>
        <taxon>Cytophagales</taxon>
        <taxon>Cyclobacteriaceae</taxon>
        <taxon>Algoriphagus</taxon>
    </lineage>
</organism>
<keyword evidence="1" id="KW-1133">Transmembrane helix</keyword>
<feature type="transmembrane region" description="Helical" evidence="1">
    <location>
        <begin position="39"/>
        <end position="58"/>
    </location>
</feature>
<dbReference type="Pfam" id="PF13858">
    <property type="entry name" value="DUF4199"/>
    <property type="match status" value="1"/>
</dbReference>
<keyword evidence="3" id="KW-1185">Reference proteome</keyword>
<evidence type="ECO:0000313" key="3">
    <source>
        <dbReference type="Proteomes" id="UP001338309"/>
    </source>
</evidence>
<protein>
    <recommendedName>
        <fullName evidence="4">DUF4199 domain-containing protein</fullName>
    </recommendedName>
</protein>
<proteinExistence type="predicted"/>
<evidence type="ECO:0000313" key="2">
    <source>
        <dbReference type="EMBL" id="GMQ31263.1"/>
    </source>
</evidence>
<gene>
    <name evidence="2" type="ORF">Aconfl_39070</name>
</gene>
<dbReference type="Proteomes" id="UP001338309">
    <property type="component" value="Unassembled WGS sequence"/>
</dbReference>
<reference evidence="2 3" key="1">
    <citation type="submission" date="2023-08" db="EMBL/GenBank/DDBJ databases">
        <title>Draft genome sequence of Algoriphagus confluentis.</title>
        <authorList>
            <person name="Takatani N."/>
            <person name="Hosokawa M."/>
            <person name="Sawabe T."/>
        </authorList>
    </citation>
    <scope>NUCLEOTIDE SEQUENCE [LARGE SCALE GENOMIC DNA]</scope>
    <source>
        <strain evidence="2 3">NBRC 111222</strain>
    </source>
</reference>
<accession>A0ABQ6PU35</accession>
<keyword evidence="1" id="KW-0812">Transmembrane</keyword>
<sequence>MKNVRIEIKWGLLFILSGLIWMILEKSLGWHDLHLEKHATYTLFYAPIAILIYVLALLDKKRNDYHGKMTYFQGLISGVLVTFVVVGLTPLSQYITHTYISPDYFSNVIALSIQQGHLDEQGAKAYFSLRNYIFQSTIFAAVMGLLTSAVVSIFIRSRV</sequence>
<dbReference type="InterPro" id="IPR025250">
    <property type="entry name" value="DUF4199"/>
</dbReference>
<evidence type="ECO:0008006" key="4">
    <source>
        <dbReference type="Google" id="ProtNLM"/>
    </source>
</evidence>
<feature type="transmembrane region" description="Helical" evidence="1">
    <location>
        <begin position="132"/>
        <end position="155"/>
    </location>
</feature>
<evidence type="ECO:0000256" key="1">
    <source>
        <dbReference type="SAM" id="Phobius"/>
    </source>
</evidence>
<dbReference type="RefSeq" id="WP_338226024.1">
    <property type="nucleotide sequence ID" value="NZ_BTPD01000016.1"/>
</dbReference>
<comment type="caution">
    <text evidence="2">The sequence shown here is derived from an EMBL/GenBank/DDBJ whole genome shotgun (WGS) entry which is preliminary data.</text>
</comment>
<name>A0ABQ6PU35_9BACT</name>